<dbReference type="AlphaFoldDB" id="A0A7Y9FGE6"/>
<dbReference type="RefSeq" id="WP_140458292.1">
    <property type="nucleotide sequence ID" value="NZ_BAABFI010000001.1"/>
</dbReference>
<comment type="caution">
    <text evidence="2">The sequence shown here is derived from an EMBL/GenBank/DDBJ whole genome shotgun (WGS) entry which is preliminary data.</text>
</comment>
<evidence type="ECO:0000313" key="1">
    <source>
        <dbReference type="EMBL" id="GIG34572.1"/>
    </source>
</evidence>
<evidence type="ECO:0000313" key="2">
    <source>
        <dbReference type="EMBL" id="NYD86713.1"/>
    </source>
</evidence>
<accession>A0A7Y9FGE6</accession>
<reference evidence="1 4" key="2">
    <citation type="submission" date="2021-01" db="EMBL/GenBank/DDBJ databases">
        <title>Whole genome shotgun sequence of Cellulomonas oligotrophica NBRC 109435.</title>
        <authorList>
            <person name="Komaki H."/>
            <person name="Tamura T."/>
        </authorList>
    </citation>
    <scope>NUCLEOTIDE SEQUENCE [LARGE SCALE GENOMIC DNA]</scope>
    <source>
        <strain evidence="1 4">NBRC 109435</strain>
    </source>
</reference>
<dbReference type="Gene3D" id="3.40.1000.10">
    <property type="entry name" value="Mog1/PsbP, alpha/beta/alpha sandwich"/>
    <property type="match status" value="1"/>
</dbReference>
<sequence length="147" mass="15342">MSGRTGTAVASIPVPEGWEVLEQTEHRVIVAAPTGSPAFRANAVLTTLPSPAPITDASSAALANAVGEHPGALLVSCDVWPSGAHPGRSLLFTYPVGEESEVAVQQYVWATGRHHVHLVASCATYQLEGHEPFFLDLAAGTTFAEDA</sequence>
<reference evidence="2 3" key="1">
    <citation type="submission" date="2020-07" db="EMBL/GenBank/DDBJ databases">
        <title>Sequencing the genomes of 1000 actinobacteria strains.</title>
        <authorList>
            <person name="Klenk H.-P."/>
        </authorList>
    </citation>
    <scope>NUCLEOTIDE SEQUENCE [LARGE SCALE GENOMIC DNA]</scope>
    <source>
        <strain evidence="2 3">DSM 24482</strain>
    </source>
</reference>
<evidence type="ECO:0008006" key="5">
    <source>
        <dbReference type="Google" id="ProtNLM"/>
    </source>
</evidence>
<dbReference type="EMBL" id="JACCBK010000001">
    <property type="protein sequence ID" value="NYD86713.1"/>
    <property type="molecule type" value="Genomic_DNA"/>
</dbReference>
<gene>
    <name evidence="2" type="ORF">BKA21_002262</name>
    <name evidence="1" type="ORF">Col01nite_37310</name>
</gene>
<keyword evidence="4" id="KW-1185">Reference proteome</keyword>
<name>A0A7Y9FGE6_9CELL</name>
<evidence type="ECO:0000313" key="4">
    <source>
        <dbReference type="Proteomes" id="UP000618382"/>
    </source>
</evidence>
<protein>
    <recommendedName>
        <fullName evidence="5">Lipoprotein LpqN</fullName>
    </recommendedName>
</protein>
<dbReference type="Proteomes" id="UP000577956">
    <property type="component" value="Unassembled WGS sequence"/>
</dbReference>
<dbReference type="Proteomes" id="UP000618382">
    <property type="component" value="Unassembled WGS sequence"/>
</dbReference>
<evidence type="ECO:0000313" key="3">
    <source>
        <dbReference type="Proteomes" id="UP000577956"/>
    </source>
</evidence>
<proteinExistence type="predicted"/>
<organism evidence="2 3">
    <name type="scientific">Cellulomonas oligotrophica</name>
    <dbReference type="NCBI Taxonomy" id="931536"/>
    <lineage>
        <taxon>Bacteria</taxon>
        <taxon>Bacillati</taxon>
        <taxon>Actinomycetota</taxon>
        <taxon>Actinomycetes</taxon>
        <taxon>Micrococcales</taxon>
        <taxon>Cellulomonadaceae</taxon>
        <taxon>Cellulomonas</taxon>
    </lineage>
</organism>
<dbReference type="EMBL" id="BONN01000020">
    <property type="protein sequence ID" value="GIG34572.1"/>
    <property type="molecule type" value="Genomic_DNA"/>
</dbReference>